<reference evidence="1 2" key="1">
    <citation type="submission" date="2019-07" db="EMBL/GenBank/DDBJ databases">
        <title>Genome sequencing of lignin-degrading bacterial isolates.</title>
        <authorList>
            <person name="Gladden J."/>
        </authorList>
    </citation>
    <scope>NUCLEOTIDE SEQUENCE [LARGE SCALE GENOMIC DNA]</scope>
    <source>
        <strain evidence="1 2">J11</strain>
    </source>
</reference>
<gene>
    <name evidence="1" type="ORF">L602_001000000490</name>
</gene>
<protein>
    <submittedName>
        <fullName evidence="1">Uncharacterized protein</fullName>
    </submittedName>
</protein>
<dbReference type="AlphaFoldDB" id="A0A562BVM8"/>
<dbReference type="EMBL" id="VLJN01000002">
    <property type="protein sequence ID" value="TWG88850.1"/>
    <property type="molecule type" value="Genomic_DNA"/>
</dbReference>
<proteinExistence type="predicted"/>
<sequence>MLNTTINASSAHREAPQEVFVEDLPESPQSSLQANIAMAPLSHAEGPRQESESGSESLYRLLRERVLAHNRDTSADTVYGRLYASLGTSRAAISQLMNRAAPAPLNPLASLVEESVRLAIDPGKNQVSAAHIMQTLPSMEPDLQAAWLAEWLGHPAPPAGTTQKALALIHGGELSDAARTNLLIKLTSVGLFGSAPAEPPQCLRL</sequence>
<organism evidence="1 2">
    <name type="scientific">Cupriavidus gilardii J11</name>
    <dbReference type="NCBI Taxonomy" id="936133"/>
    <lineage>
        <taxon>Bacteria</taxon>
        <taxon>Pseudomonadati</taxon>
        <taxon>Pseudomonadota</taxon>
        <taxon>Betaproteobacteria</taxon>
        <taxon>Burkholderiales</taxon>
        <taxon>Burkholderiaceae</taxon>
        <taxon>Cupriavidus</taxon>
    </lineage>
</organism>
<dbReference type="OrthoDB" id="9911509at2"/>
<dbReference type="Proteomes" id="UP000318141">
    <property type="component" value="Unassembled WGS sequence"/>
</dbReference>
<evidence type="ECO:0000313" key="1">
    <source>
        <dbReference type="EMBL" id="TWG88850.1"/>
    </source>
</evidence>
<accession>A0A562BVM8</accession>
<comment type="caution">
    <text evidence="1">The sequence shown here is derived from an EMBL/GenBank/DDBJ whole genome shotgun (WGS) entry which is preliminary data.</text>
</comment>
<evidence type="ECO:0000313" key="2">
    <source>
        <dbReference type="Proteomes" id="UP000318141"/>
    </source>
</evidence>
<keyword evidence="2" id="KW-1185">Reference proteome</keyword>
<name>A0A562BVM8_9BURK</name>